<feature type="compositionally biased region" description="Low complexity" evidence="6">
    <location>
        <begin position="164"/>
        <end position="174"/>
    </location>
</feature>
<evidence type="ECO:0000256" key="6">
    <source>
        <dbReference type="SAM" id="MobiDB-lite"/>
    </source>
</evidence>
<dbReference type="PANTHER" id="PTHR12019">
    <property type="entry name" value="LAMINA-ASSOCIATED POLYPEPTIDE THYMOPOIETIN"/>
    <property type="match status" value="1"/>
</dbReference>
<dbReference type="SMART" id="SM00540">
    <property type="entry name" value="LEM"/>
    <property type="match status" value="1"/>
</dbReference>
<feature type="region of interest" description="Disordered" evidence="6">
    <location>
        <begin position="49"/>
        <end position="81"/>
    </location>
</feature>
<feature type="compositionally biased region" description="Acidic residues" evidence="6">
    <location>
        <begin position="54"/>
        <end position="72"/>
    </location>
</feature>
<evidence type="ECO:0000256" key="1">
    <source>
        <dbReference type="ARBA" id="ARBA00007744"/>
    </source>
</evidence>
<dbReference type="Pfam" id="PF08198">
    <property type="entry name" value="Thymopoietin"/>
    <property type="match status" value="1"/>
</dbReference>
<evidence type="ECO:0000256" key="4">
    <source>
        <dbReference type="ARBA" id="ARBA00022990"/>
    </source>
</evidence>
<keyword evidence="7" id="KW-0812">Transmembrane</keyword>
<feature type="compositionally biased region" description="Acidic residues" evidence="6">
    <location>
        <begin position="132"/>
        <end position="147"/>
    </location>
</feature>
<dbReference type="Pfam" id="PF03020">
    <property type="entry name" value="LEM"/>
    <property type="match status" value="1"/>
</dbReference>
<keyword evidence="7" id="KW-1133">Transmembrane helix</keyword>
<evidence type="ECO:0000256" key="3">
    <source>
        <dbReference type="ARBA" id="ARBA00022553"/>
    </source>
</evidence>
<evidence type="ECO:0000256" key="2">
    <source>
        <dbReference type="ARBA" id="ARBA00022481"/>
    </source>
</evidence>
<dbReference type="PROSITE" id="PS50955">
    <property type="entry name" value="LEM_LIKE"/>
    <property type="match status" value="1"/>
</dbReference>
<protein>
    <submittedName>
        <fullName evidence="10">Peptidase M20 domain containing 1, tandem duplicate 2</fullName>
    </submittedName>
</protein>
<dbReference type="GO" id="GO:0005635">
    <property type="term" value="C:nuclear envelope"/>
    <property type="evidence" value="ECO:0007669"/>
    <property type="project" value="UniProtKB-ARBA"/>
</dbReference>
<reference evidence="10" key="2">
    <citation type="submission" date="2025-08" db="UniProtKB">
        <authorList>
            <consortium name="Ensembl"/>
        </authorList>
    </citation>
    <scope>IDENTIFICATION</scope>
</reference>
<dbReference type="CDD" id="cd12940">
    <property type="entry name" value="LEM_LAP2_LEMD1"/>
    <property type="match status" value="1"/>
</dbReference>
<comment type="similarity">
    <text evidence="1">Belongs to the LEM family.</text>
</comment>
<keyword evidence="5" id="KW-0238">DNA-binding</keyword>
<keyword evidence="7" id="KW-0472">Membrane</keyword>
<dbReference type="Gene3D" id="1.10.720.40">
    <property type="match status" value="2"/>
</dbReference>
<dbReference type="SUPFAM" id="SSF63451">
    <property type="entry name" value="LEM domain"/>
    <property type="match status" value="2"/>
</dbReference>
<reference evidence="10" key="3">
    <citation type="submission" date="2025-09" db="UniProtKB">
        <authorList>
            <consortium name="Ensembl"/>
        </authorList>
    </citation>
    <scope>IDENTIFICATION</scope>
</reference>
<feature type="transmembrane region" description="Helical" evidence="7">
    <location>
        <begin position="237"/>
        <end position="258"/>
    </location>
</feature>
<dbReference type="GeneTree" id="ENSGT00940000156659"/>
<dbReference type="Ensembl" id="ENSLCAT00010026412.1">
    <property type="protein sequence ID" value="ENSLCAP00010025862.1"/>
    <property type="gene ID" value="ENSLCAG00010012077.1"/>
</dbReference>
<keyword evidence="3" id="KW-0597">Phosphoprotein</keyword>
<dbReference type="PANTHER" id="PTHR12019:SF22">
    <property type="entry name" value="LAMINA-ASSOCIATED POLYPEPTIDE 2, ISOFORMS BETA_GAMMA"/>
    <property type="match status" value="1"/>
</dbReference>
<evidence type="ECO:0000259" key="8">
    <source>
        <dbReference type="PROSITE" id="PS50954"/>
    </source>
</evidence>
<keyword evidence="4" id="KW-0007">Acetylation</keyword>
<dbReference type="InterPro" id="IPR011015">
    <property type="entry name" value="LEM/LEM-like_dom_sf"/>
</dbReference>
<proteinExistence type="inferred from homology"/>
<name>A0A4W6DKQ1_LATCA</name>
<evidence type="ECO:0000259" key="9">
    <source>
        <dbReference type="PROSITE" id="PS50955"/>
    </source>
</evidence>
<evidence type="ECO:0000313" key="10">
    <source>
        <dbReference type="Ensembl" id="ENSLCAP00010025862.1"/>
    </source>
</evidence>
<keyword evidence="2" id="KW-0488">Methylation</keyword>
<dbReference type="InterPro" id="IPR003887">
    <property type="entry name" value="LEM_dom"/>
</dbReference>
<keyword evidence="11" id="KW-1185">Reference proteome</keyword>
<dbReference type="FunFam" id="1.10.720.40:FF:000001">
    <property type="entry name" value="LEM domain containing 2, isoform CRA_a"/>
    <property type="match status" value="1"/>
</dbReference>
<dbReference type="SMART" id="SM01261">
    <property type="entry name" value="Thymopoietin"/>
    <property type="match status" value="1"/>
</dbReference>
<gene>
    <name evidence="10" type="primary">lemd1</name>
</gene>
<dbReference type="GO" id="GO:0003677">
    <property type="term" value="F:DNA binding"/>
    <property type="evidence" value="ECO:0007669"/>
    <property type="project" value="UniProtKB-KW"/>
</dbReference>
<dbReference type="PROSITE" id="PS50954">
    <property type="entry name" value="LEM"/>
    <property type="match status" value="1"/>
</dbReference>
<reference evidence="11" key="1">
    <citation type="submission" date="2015-09" db="EMBL/GenBank/DDBJ databases">
        <authorList>
            <person name="Sai Rama Sridatta P."/>
        </authorList>
    </citation>
    <scope>NUCLEOTIDE SEQUENCE [LARGE SCALE GENOMIC DNA]</scope>
</reference>
<evidence type="ECO:0000256" key="7">
    <source>
        <dbReference type="SAM" id="Phobius"/>
    </source>
</evidence>
<dbReference type="InterPro" id="IPR013146">
    <property type="entry name" value="LEM-like_dom"/>
</dbReference>
<feature type="domain" description="LEM-like" evidence="9">
    <location>
        <begin position="5"/>
        <end position="48"/>
    </location>
</feature>
<accession>A0A4W6DKQ1</accession>
<organism evidence="10 11">
    <name type="scientific">Lates calcarifer</name>
    <name type="common">Barramundi</name>
    <name type="synonym">Holocentrus calcarifer</name>
    <dbReference type="NCBI Taxonomy" id="8187"/>
    <lineage>
        <taxon>Eukaryota</taxon>
        <taxon>Metazoa</taxon>
        <taxon>Chordata</taxon>
        <taxon>Craniata</taxon>
        <taxon>Vertebrata</taxon>
        <taxon>Euteleostomi</taxon>
        <taxon>Actinopterygii</taxon>
        <taxon>Neopterygii</taxon>
        <taxon>Teleostei</taxon>
        <taxon>Neoteleostei</taxon>
        <taxon>Acanthomorphata</taxon>
        <taxon>Carangaria</taxon>
        <taxon>Carangaria incertae sedis</taxon>
        <taxon>Centropomidae</taxon>
        <taxon>Lates</taxon>
    </lineage>
</organism>
<dbReference type="Proteomes" id="UP000314980">
    <property type="component" value="Unassembled WGS sequence"/>
</dbReference>
<evidence type="ECO:0000313" key="11">
    <source>
        <dbReference type="Proteomes" id="UP000314980"/>
    </source>
</evidence>
<dbReference type="InterPro" id="IPR051656">
    <property type="entry name" value="LEM_domain"/>
</dbReference>
<dbReference type="AlphaFoldDB" id="A0A4W6DKQ1"/>
<feature type="region of interest" description="Disordered" evidence="6">
    <location>
        <begin position="130"/>
        <end position="181"/>
    </location>
</feature>
<sequence length="299" mass="32861">MPVFVEDPAHFSKSRLKSDLVAHNVSLPPAASKKEVYVELHLKHIDQKNAADFSSDEEDQVQDALSPEDAEIPDPSGLTDDDLKAALLKRGVKAGPIVASTRALYEKKLSKLLQSDGHDQLNGAEKGVLYSDSEEEEEEENGDEADAESACTGAEEDKRETVEQSDQAQQESSQLPQEPVKDTFKDLLPDAETTPTGIYATRRRPIKGAAGRPIQYAYPDTPASPTTLERREVERRLVPIHIQILVFLIVACLLYLIYVCVEDSSFVALLDSLSQGSESEEGLLVQTEAQDTLALSEQE</sequence>
<evidence type="ECO:0000256" key="5">
    <source>
        <dbReference type="ARBA" id="ARBA00023125"/>
    </source>
</evidence>
<feature type="domain" description="LEM" evidence="8">
    <location>
        <begin position="72"/>
        <end position="116"/>
    </location>
</feature>